<dbReference type="InterPro" id="IPR010989">
    <property type="entry name" value="SNARE"/>
</dbReference>
<dbReference type="InParanoid" id="A0A286USG0"/>
<dbReference type="Pfam" id="PF11416">
    <property type="entry name" value="Syntaxin-5_N"/>
    <property type="match status" value="1"/>
</dbReference>
<evidence type="ECO:0000256" key="5">
    <source>
        <dbReference type="ARBA" id="ARBA00022989"/>
    </source>
</evidence>
<dbReference type="Proteomes" id="UP000217199">
    <property type="component" value="Unassembled WGS sequence"/>
</dbReference>
<dbReference type="Gene3D" id="1.20.58.70">
    <property type="match status" value="1"/>
</dbReference>
<dbReference type="AlphaFoldDB" id="A0A286USG0"/>
<protein>
    <submittedName>
        <fullName evidence="11">t-SNARE</fullName>
    </submittedName>
</protein>
<gene>
    <name evidence="11" type="ORF">PNOK_0244100</name>
</gene>
<dbReference type="PANTHER" id="PTHR19957">
    <property type="entry name" value="SYNTAXIN"/>
    <property type="match status" value="1"/>
</dbReference>
<dbReference type="GO" id="GO:0006886">
    <property type="term" value="P:intracellular protein transport"/>
    <property type="evidence" value="ECO:0007669"/>
    <property type="project" value="TreeGrafter"/>
</dbReference>
<dbReference type="CDD" id="cd15844">
    <property type="entry name" value="SNARE_syntaxin5"/>
    <property type="match status" value="1"/>
</dbReference>
<comment type="caution">
    <text evidence="11">The sequence shown here is derived from an EMBL/GenBank/DDBJ whole genome shotgun (WGS) entry which is preliminary data.</text>
</comment>
<feature type="compositionally biased region" description="Low complexity" evidence="8">
    <location>
        <begin position="169"/>
        <end position="178"/>
    </location>
</feature>
<dbReference type="InterPro" id="IPR021538">
    <property type="entry name" value="Syntaxin-5_N"/>
</dbReference>
<dbReference type="GO" id="GO:0031201">
    <property type="term" value="C:SNARE complex"/>
    <property type="evidence" value="ECO:0007669"/>
    <property type="project" value="TreeGrafter"/>
</dbReference>
<evidence type="ECO:0000259" key="10">
    <source>
        <dbReference type="PROSITE" id="PS50192"/>
    </source>
</evidence>
<keyword evidence="6" id="KW-0175">Coiled coil</keyword>
<dbReference type="PANTHER" id="PTHR19957:SF3">
    <property type="entry name" value="SYNTAXIN-5"/>
    <property type="match status" value="1"/>
</dbReference>
<dbReference type="EMBL" id="NBII01000002">
    <property type="protein sequence ID" value="PAV22484.1"/>
    <property type="molecule type" value="Genomic_DNA"/>
</dbReference>
<accession>A0A286USG0</accession>
<evidence type="ECO:0000256" key="8">
    <source>
        <dbReference type="SAM" id="MobiDB-lite"/>
    </source>
</evidence>
<comment type="subcellular location">
    <subcellularLocation>
        <location evidence="1">Membrane</location>
        <topology evidence="1">Single-pass type IV membrane protein</topology>
    </subcellularLocation>
</comment>
<feature type="transmembrane region" description="Helical" evidence="9">
    <location>
        <begin position="315"/>
        <end position="334"/>
    </location>
</feature>
<dbReference type="GO" id="GO:0000139">
    <property type="term" value="C:Golgi membrane"/>
    <property type="evidence" value="ECO:0007669"/>
    <property type="project" value="TreeGrafter"/>
</dbReference>
<dbReference type="InterPro" id="IPR000727">
    <property type="entry name" value="T_SNARE_dom"/>
</dbReference>
<keyword evidence="3" id="KW-0813">Transport</keyword>
<keyword evidence="5 9" id="KW-1133">Transmembrane helix</keyword>
<evidence type="ECO:0000256" key="9">
    <source>
        <dbReference type="SAM" id="Phobius"/>
    </source>
</evidence>
<proteinExistence type="inferred from homology"/>
<dbReference type="SUPFAM" id="SSF47661">
    <property type="entry name" value="t-snare proteins"/>
    <property type="match status" value="1"/>
</dbReference>
<dbReference type="PROSITE" id="PS50192">
    <property type="entry name" value="T_SNARE"/>
    <property type="match status" value="1"/>
</dbReference>
<evidence type="ECO:0000256" key="2">
    <source>
        <dbReference type="ARBA" id="ARBA00009063"/>
    </source>
</evidence>
<evidence type="ECO:0000256" key="6">
    <source>
        <dbReference type="ARBA" id="ARBA00023054"/>
    </source>
</evidence>
<dbReference type="InterPro" id="IPR045242">
    <property type="entry name" value="Syntaxin"/>
</dbReference>
<dbReference type="SMART" id="SM00397">
    <property type="entry name" value="t_SNARE"/>
    <property type="match status" value="1"/>
</dbReference>
<evidence type="ECO:0000256" key="3">
    <source>
        <dbReference type="ARBA" id="ARBA00022448"/>
    </source>
</evidence>
<feature type="region of interest" description="Disordered" evidence="8">
    <location>
        <begin position="160"/>
        <end position="210"/>
    </location>
</feature>
<dbReference type="FunCoup" id="A0A286USG0">
    <property type="interactions" value="541"/>
</dbReference>
<name>A0A286USG0_9AGAM</name>
<dbReference type="GO" id="GO:0006906">
    <property type="term" value="P:vesicle fusion"/>
    <property type="evidence" value="ECO:0007669"/>
    <property type="project" value="TreeGrafter"/>
</dbReference>
<comment type="similarity">
    <text evidence="2">Belongs to the syntaxin family.</text>
</comment>
<evidence type="ECO:0000256" key="1">
    <source>
        <dbReference type="ARBA" id="ARBA00004211"/>
    </source>
</evidence>
<dbReference type="STRING" id="2282107.A0A286USG0"/>
<evidence type="ECO:0000256" key="7">
    <source>
        <dbReference type="ARBA" id="ARBA00023136"/>
    </source>
</evidence>
<dbReference type="GO" id="GO:0006888">
    <property type="term" value="P:endoplasmic reticulum to Golgi vesicle-mediated transport"/>
    <property type="evidence" value="ECO:0007669"/>
    <property type="project" value="TreeGrafter"/>
</dbReference>
<dbReference type="Pfam" id="PF05739">
    <property type="entry name" value="SNARE"/>
    <property type="match status" value="1"/>
</dbReference>
<reference evidence="11 12" key="1">
    <citation type="journal article" date="2017" name="Mol. Ecol.">
        <title>Comparative and population genomic landscape of Phellinus noxius: A hypervariable fungus causing root rot in trees.</title>
        <authorList>
            <person name="Chung C.L."/>
            <person name="Lee T.J."/>
            <person name="Akiba M."/>
            <person name="Lee H.H."/>
            <person name="Kuo T.H."/>
            <person name="Liu D."/>
            <person name="Ke H.M."/>
            <person name="Yokoi T."/>
            <person name="Roa M.B."/>
            <person name="Lu M.J."/>
            <person name="Chang Y.Y."/>
            <person name="Ann P.J."/>
            <person name="Tsai J.N."/>
            <person name="Chen C.Y."/>
            <person name="Tzean S.S."/>
            <person name="Ota Y."/>
            <person name="Hattori T."/>
            <person name="Sahashi N."/>
            <person name="Liou R.F."/>
            <person name="Kikuchi T."/>
            <person name="Tsai I.J."/>
        </authorList>
    </citation>
    <scope>NUCLEOTIDE SEQUENCE [LARGE SCALE GENOMIC DNA]</scope>
    <source>
        <strain evidence="11 12">FFPRI411160</strain>
    </source>
</reference>
<dbReference type="GO" id="GO:0048278">
    <property type="term" value="P:vesicle docking"/>
    <property type="evidence" value="ECO:0007669"/>
    <property type="project" value="TreeGrafter"/>
</dbReference>
<dbReference type="GO" id="GO:0000149">
    <property type="term" value="F:SNARE binding"/>
    <property type="evidence" value="ECO:0007669"/>
    <property type="project" value="TreeGrafter"/>
</dbReference>
<dbReference type="GO" id="GO:0005484">
    <property type="term" value="F:SNAP receptor activity"/>
    <property type="evidence" value="ECO:0007669"/>
    <property type="project" value="TreeGrafter"/>
</dbReference>
<evidence type="ECO:0000313" key="12">
    <source>
        <dbReference type="Proteomes" id="UP000217199"/>
    </source>
</evidence>
<keyword evidence="7 9" id="KW-0472">Membrane</keyword>
<evidence type="ECO:0000256" key="4">
    <source>
        <dbReference type="ARBA" id="ARBA00022692"/>
    </source>
</evidence>
<evidence type="ECO:0000313" key="11">
    <source>
        <dbReference type="EMBL" id="PAV22484.1"/>
    </source>
</evidence>
<keyword evidence="4 9" id="KW-0812">Transmembrane</keyword>
<feature type="domain" description="T-SNARE coiled-coil homology" evidence="10">
    <location>
        <begin position="244"/>
        <end position="306"/>
    </location>
</feature>
<keyword evidence="12" id="KW-1185">Reference proteome</keyword>
<dbReference type="OrthoDB" id="421009at2759"/>
<sequence length="335" mass="37167">MPVQDRTVEFRACVDSIRSRSALSPKVVEQKQRLLQQRRDPAARSDFSHMANAIGKDISSANLKLGKLAQLAKRKTLFDDRPVEISELTYIIKQDIASINKQIAALQAHLKQRHSAKSSANKLIDEHNANIVMLLQSKLATTSMTFKDVLEIRTQNMKESKDRTEQFMSSTSAAASQAPTNSLLFGGPRSNDPMGDGSASRTDLKGKGRARPNGDVLAMDLLAAEEGSNAQGPFAQMQLVEQQDDYIQQRSTAIESIESTIAELGQIFQQLAHMVAEQRETVQRIDADTIDIANNVSGAQRELLKYYASISSNRWLMLKIFGVLIVFFLVFILVS</sequence>
<organism evidence="11 12">
    <name type="scientific">Pyrrhoderma noxium</name>
    <dbReference type="NCBI Taxonomy" id="2282107"/>
    <lineage>
        <taxon>Eukaryota</taxon>
        <taxon>Fungi</taxon>
        <taxon>Dikarya</taxon>
        <taxon>Basidiomycota</taxon>
        <taxon>Agaricomycotina</taxon>
        <taxon>Agaricomycetes</taxon>
        <taxon>Hymenochaetales</taxon>
        <taxon>Hymenochaetaceae</taxon>
        <taxon>Pyrrhoderma</taxon>
    </lineage>
</organism>